<dbReference type="PRINTS" id="PR01805">
    <property type="entry name" value="VACJLIPOPROT"/>
</dbReference>
<evidence type="ECO:0000256" key="1">
    <source>
        <dbReference type="ARBA" id="ARBA00010634"/>
    </source>
</evidence>
<dbReference type="GO" id="GO:0016020">
    <property type="term" value="C:membrane"/>
    <property type="evidence" value="ECO:0007669"/>
    <property type="project" value="InterPro"/>
</dbReference>
<keyword evidence="4" id="KW-0449">Lipoprotein</keyword>
<keyword evidence="2 3" id="KW-0732">Signal</keyword>
<dbReference type="EMBL" id="CP101527">
    <property type="protein sequence ID" value="UZW76018.1"/>
    <property type="molecule type" value="Genomic_DNA"/>
</dbReference>
<comment type="similarity">
    <text evidence="1">Belongs to the MlaA family.</text>
</comment>
<evidence type="ECO:0000256" key="3">
    <source>
        <dbReference type="SAM" id="SignalP"/>
    </source>
</evidence>
<dbReference type="GO" id="GO:0120010">
    <property type="term" value="P:intermembrane phospholipid transfer"/>
    <property type="evidence" value="ECO:0007669"/>
    <property type="project" value="TreeGrafter"/>
</dbReference>
<feature type="chain" id="PRO_5038518863" evidence="3">
    <location>
        <begin position="26"/>
        <end position="248"/>
    </location>
</feature>
<dbReference type="PANTHER" id="PTHR30035:SF3">
    <property type="entry name" value="INTERMEMBRANE PHOSPHOLIPID TRANSPORT SYSTEM LIPOPROTEIN MLAA"/>
    <property type="match status" value="1"/>
</dbReference>
<accession>A0A9E8HJV7</accession>
<dbReference type="RefSeq" id="WP_251812204.1">
    <property type="nucleotide sequence ID" value="NZ_CP101527.1"/>
</dbReference>
<dbReference type="AlphaFoldDB" id="A0A9E8HJV7"/>
<organism evidence="4 5">
    <name type="scientific">Alkalimarinus sediminis</name>
    <dbReference type="NCBI Taxonomy" id="1632866"/>
    <lineage>
        <taxon>Bacteria</taxon>
        <taxon>Pseudomonadati</taxon>
        <taxon>Pseudomonadota</taxon>
        <taxon>Gammaproteobacteria</taxon>
        <taxon>Alteromonadales</taxon>
        <taxon>Alteromonadaceae</taxon>
        <taxon>Alkalimarinus</taxon>
    </lineage>
</organism>
<dbReference type="InterPro" id="IPR007428">
    <property type="entry name" value="MlaA"/>
</dbReference>
<feature type="signal peptide" evidence="3">
    <location>
        <begin position="1"/>
        <end position="25"/>
    </location>
</feature>
<gene>
    <name evidence="4" type="ORF">NNL22_05395</name>
</gene>
<evidence type="ECO:0000313" key="5">
    <source>
        <dbReference type="Proteomes" id="UP001164472"/>
    </source>
</evidence>
<sequence length="248" mass="27750">MAMPKRLTRHFLVCLLCSLASITSAKESAEYGQEEIDPWEGYNRAVFSFNETLDQYMFRPVAVGYKAIMPSIIDKGITNFFGNIADVVSISNSLFQAKGGQAIELTTRVMFNTTFGIGGFFDVSTSFGLEKKKEDFGQTLAVWGVGSGPYVVLPFLGPSTIRDTSGIVVDIFLDPQFYRSESLGVFVAKKTIWFIDLRADLLASENLIMGDKYTFIRNAYVQHRDFLINDGVVDDPFADDSFEDFDDF</sequence>
<keyword evidence="5" id="KW-1185">Reference proteome</keyword>
<dbReference type="Proteomes" id="UP001164472">
    <property type="component" value="Chromosome"/>
</dbReference>
<evidence type="ECO:0000256" key="2">
    <source>
        <dbReference type="ARBA" id="ARBA00022729"/>
    </source>
</evidence>
<proteinExistence type="inferred from homology"/>
<protein>
    <submittedName>
        <fullName evidence="4">VacJ family lipoprotein</fullName>
    </submittedName>
</protein>
<dbReference type="KEGG" id="asem:NNL22_05395"/>
<name>A0A9E8HJV7_9ALTE</name>
<dbReference type="PANTHER" id="PTHR30035">
    <property type="entry name" value="LIPOPROTEIN VACJ-RELATED"/>
    <property type="match status" value="1"/>
</dbReference>
<reference evidence="4" key="1">
    <citation type="submission" date="2022-07" db="EMBL/GenBank/DDBJ databases">
        <title>Alkalimarinus sp. nov., isolated from gut of a Alitta virens.</title>
        <authorList>
            <person name="Yang A.I."/>
            <person name="Shin N.-R."/>
        </authorList>
    </citation>
    <scope>NUCLEOTIDE SEQUENCE</scope>
    <source>
        <strain evidence="4">FA028</strain>
    </source>
</reference>
<dbReference type="Pfam" id="PF04333">
    <property type="entry name" value="MlaA"/>
    <property type="match status" value="1"/>
</dbReference>
<evidence type="ECO:0000313" key="4">
    <source>
        <dbReference type="EMBL" id="UZW76018.1"/>
    </source>
</evidence>